<comment type="caution">
    <text evidence="1">The sequence shown here is derived from an EMBL/GenBank/DDBJ whole genome shotgun (WGS) entry which is preliminary data.</text>
</comment>
<evidence type="ECO:0000313" key="1">
    <source>
        <dbReference type="EMBL" id="MEM5947693.1"/>
    </source>
</evidence>
<dbReference type="InterPro" id="IPR029044">
    <property type="entry name" value="Nucleotide-diphossugar_trans"/>
</dbReference>
<dbReference type="Proteomes" id="UP001466331">
    <property type="component" value="Unassembled WGS sequence"/>
</dbReference>
<sequence length="228" mass="25711">MTVVFLQARMDSSRLPAKAMLNIMGKTLIAHAMSALKCVDADAHVLLTDFESANYFFDIASLEGFEIFAGSKEDVLDRFVSAARAYDADTIVRATGDNPLVSSVVANMSLLAHKRMDNDYTVYKDIPIGTGVEVVKRDALEYAHKHSRRSYDREHVTPFLYANPEIFRLAYLDPPSELSFPDARVTVDTFDDYVRVYNIFSHLYEGYPIELKNLVAWLKEHIKVSASS</sequence>
<evidence type="ECO:0000313" key="2">
    <source>
        <dbReference type="Proteomes" id="UP001466331"/>
    </source>
</evidence>
<proteinExistence type="predicted"/>
<dbReference type="PANTHER" id="PTHR42866:SF1">
    <property type="entry name" value="SPORE COAT POLYSACCHARIDE BIOSYNTHESIS PROTEIN SPSF"/>
    <property type="match status" value="1"/>
</dbReference>
<dbReference type="InterPro" id="IPR003329">
    <property type="entry name" value="Cytidylyl_trans"/>
</dbReference>
<dbReference type="SUPFAM" id="SSF53448">
    <property type="entry name" value="Nucleotide-diphospho-sugar transferases"/>
    <property type="match status" value="1"/>
</dbReference>
<protein>
    <submittedName>
        <fullName evidence="1">Acylneuraminate cytidylyltransferase</fullName>
    </submittedName>
</protein>
<reference evidence="1 2" key="1">
    <citation type="submission" date="2024-03" db="EMBL/GenBank/DDBJ databases">
        <title>Ignisphaera cupida sp. nov., a hyperthermophilic hydrolytic archaeon from a hot spring of Kamchatka, and proposal of Ignisphaeraceae fam. nov.</title>
        <authorList>
            <person name="Podosokorskaya O.A."/>
            <person name="Elcheninov A.G."/>
            <person name="Maltseva A.I."/>
            <person name="Zayulina K.S."/>
            <person name="Novikov A."/>
            <person name="Merkel A.Y."/>
        </authorList>
    </citation>
    <scope>NUCLEOTIDE SEQUENCE [LARGE SCALE GENOMIC DNA]</scope>
    <source>
        <strain evidence="1 2">38H-sp</strain>
    </source>
</reference>
<dbReference type="RefSeq" id="WP_420069144.1">
    <property type="nucleotide sequence ID" value="NZ_JBCHKQ010000002.1"/>
</dbReference>
<keyword evidence="1" id="KW-0808">Transferase</keyword>
<dbReference type="Pfam" id="PF02348">
    <property type="entry name" value="CTP_transf_3"/>
    <property type="match status" value="1"/>
</dbReference>
<accession>A0ABU9UAK1</accession>
<dbReference type="PANTHER" id="PTHR42866">
    <property type="entry name" value="3-DEOXY-MANNO-OCTULOSONATE CYTIDYLYLTRANSFERASE"/>
    <property type="match status" value="1"/>
</dbReference>
<dbReference type="GO" id="GO:0016779">
    <property type="term" value="F:nucleotidyltransferase activity"/>
    <property type="evidence" value="ECO:0007669"/>
    <property type="project" value="UniProtKB-KW"/>
</dbReference>
<name>A0ABU9UAK1_9SPIR</name>
<gene>
    <name evidence="1" type="ORF">WKV44_03960</name>
</gene>
<keyword evidence="2" id="KW-1185">Reference proteome</keyword>
<keyword evidence="1" id="KW-0548">Nucleotidyltransferase</keyword>
<organism evidence="1 2">
    <name type="scientific">Rarispira pelagica</name>
    <dbReference type="NCBI Taxonomy" id="3141764"/>
    <lineage>
        <taxon>Bacteria</taxon>
        <taxon>Pseudomonadati</taxon>
        <taxon>Spirochaetota</taxon>
        <taxon>Spirochaetia</taxon>
        <taxon>Winmispirales</taxon>
        <taxon>Winmispiraceae</taxon>
        <taxon>Rarispira</taxon>
    </lineage>
</organism>
<dbReference type="EMBL" id="JBCHKQ010000002">
    <property type="protein sequence ID" value="MEM5947693.1"/>
    <property type="molecule type" value="Genomic_DNA"/>
</dbReference>
<dbReference type="Gene3D" id="3.90.550.10">
    <property type="entry name" value="Spore Coat Polysaccharide Biosynthesis Protein SpsA, Chain A"/>
    <property type="match status" value="1"/>
</dbReference>